<dbReference type="eggNOG" id="COG0484">
    <property type="taxonomic scope" value="Bacteria"/>
</dbReference>
<gene>
    <name evidence="10" type="ORF">HMPREF9465_01839</name>
</gene>
<evidence type="ECO:0000256" key="5">
    <source>
        <dbReference type="ARBA" id="ARBA00022723"/>
    </source>
</evidence>
<feature type="chain" id="PRO_5003849825" description="Tetrahaem cytochrome domain-containing protein" evidence="8">
    <location>
        <begin position="24"/>
        <end position="107"/>
    </location>
</feature>
<dbReference type="InterPro" id="IPR036280">
    <property type="entry name" value="Multihaem_cyt_sf"/>
</dbReference>
<dbReference type="STRING" id="742823.HMPREF9465_01839"/>
<dbReference type="HOGENOM" id="CLU_136713_1_0_4"/>
<evidence type="ECO:0000313" key="11">
    <source>
        <dbReference type="Proteomes" id="UP000005835"/>
    </source>
</evidence>
<dbReference type="Pfam" id="PF14537">
    <property type="entry name" value="Cytochrom_c3_2"/>
    <property type="match status" value="1"/>
</dbReference>
<dbReference type="EMBL" id="ADMG01000039">
    <property type="protein sequence ID" value="EKB30541.1"/>
    <property type="molecule type" value="Genomic_DNA"/>
</dbReference>
<sequence length="107" mass="11468">MTKSITMALVATLGLGLAFGACAAEKTLAEVHGGQLPAETGWATKGQCLQCHQSYDALAEKTKNFEPNPHKSHLGAVNCVECHKADKPSKQPELMCNSCHNFTLKTK</sequence>
<dbReference type="Gene3D" id="1.10.1130.10">
    <property type="entry name" value="Flavocytochrome C3, Chain A"/>
    <property type="match status" value="1"/>
</dbReference>
<dbReference type="SUPFAM" id="SSF48695">
    <property type="entry name" value="Multiheme cytochromes"/>
    <property type="match status" value="1"/>
</dbReference>
<keyword evidence="7" id="KW-0408">Iron</keyword>
<keyword evidence="11" id="KW-1185">Reference proteome</keyword>
<dbReference type="InterPro" id="IPR012286">
    <property type="entry name" value="Tetrahaem_cytochrome"/>
</dbReference>
<accession>K1JK12</accession>
<dbReference type="PATRIC" id="fig|742823.3.peg.1837"/>
<dbReference type="AlphaFoldDB" id="K1JK12"/>
<keyword evidence="6" id="KW-0249">Electron transport</keyword>
<comment type="cofactor">
    <cofactor evidence="1">
        <name>heme c</name>
        <dbReference type="ChEBI" id="CHEBI:61717"/>
    </cofactor>
</comment>
<evidence type="ECO:0000256" key="4">
    <source>
        <dbReference type="ARBA" id="ARBA00022617"/>
    </source>
</evidence>
<reference evidence="10 11" key="1">
    <citation type="submission" date="2012-05" db="EMBL/GenBank/DDBJ databases">
        <title>The Genome Sequence of Sutterella wadsworthensis 2_1_59BFAA.</title>
        <authorList>
            <consortium name="The Broad Institute Genome Sequencing Platform"/>
            <person name="Earl A."/>
            <person name="Ward D."/>
            <person name="Feldgarden M."/>
            <person name="Gevers D."/>
            <person name="Daigneault M."/>
            <person name="Strauss J."/>
            <person name="Allen-Vercoe E."/>
            <person name="Walker B."/>
            <person name="Young S.K."/>
            <person name="Zeng Q."/>
            <person name="Gargeya S."/>
            <person name="Fitzgerald M."/>
            <person name="Haas B."/>
            <person name="Abouelleil A."/>
            <person name="Alvarado L."/>
            <person name="Arachchi H.M."/>
            <person name="Berlin A.M."/>
            <person name="Chapman S.B."/>
            <person name="Goldberg J."/>
            <person name="Griggs A."/>
            <person name="Gujja S."/>
            <person name="Hansen M."/>
            <person name="Howarth C."/>
            <person name="Imamovic A."/>
            <person name="Larimer J."/>
            <person name="McCowen C."/>
            <person name="Montmayeur A."/>
            <person name="Murphy C."/>
            <person name="Neiman D."/>
            <person name="Pearson M."/>
            <person name="Priest M."/>
            <person name="Roberts A."/>
            <person name="Saif S."/>
            <person name="Shea T."/>
            <person name="Sisk P."/>
            <person name="Sykes S."/>
            <person name="Wortman J."/>
            <person name="Nusbaum C."/>
            <person name="Birren B."/>
        </authorList>
    </citation>
    <scope>NUCLEOTIDE SEQUENCE [LARGE SCALE GENOMIC DNA]</scope>
    <source>
        <strain evidence="10 11">2_1_59BFAA</strain>
    </source>
</reference>
<keyword evidence="4" id="KW-0349">Heme</keyword>
<dbReference type="RefSeq" id="WP_005436322.1">
    <property type="nucleotide sequence ID" value="NZ_JH815519.1"/>
</dbReference>
<evidence type="ECO:0000313" key="10">
    <source>
        <dbReference type="EMBL" id="EKB30541.1"/>
    </source>
</evidence>
<keyword evidence="5" id="KW-0479">Metal-binding</keyword>
<evidence type="ECO:0000259" key="9">
    <source>
        <dbReference type="Pfam" id="PF14537"/>
    </source>
</evidence>
<keyword evidence="3" id="KW-0813">Transport</keyword>
<evidence type="ECO:0000256" key="3">
    <source>
        <dbReference type="ARBA" id="ARBA00022448"/>
    </source>
</evidence>
<feature type="signal peptide" evidence="8">
    <location>
        <begin position="1"/>
        <end position="23"/>
    </location>
</feature>
<dbReference type="GO" id="GO:0030313">
    <property type="term" value="C:cell envelope"/>
    <property type="evidence" value="ECO:0007669"/>
    <property type="project" value="UniProtKB-SubCell"/>
</dbReference>
<comment type="subcellular location">
    <subcellularLocation>
        <location evidence="2">Cell envelope</location>
    </subcellularLocation>
</comment>
<protein>
    <recommendedName>
        <fullName evidence="9">Tetrahaem cytochrome domain-containing protein</fullName>
    </recommendedName>
</protein>
<evidence type="ECO:0000256" key="6">
    <source>
        <dbReference type="ARBA" id="ARBA00022982"/>
    </source>
</evidence>
<evidence type="ECO:0000256" key="7">
    <source>
        <dbReference type="ARBA" id="ARBA00023004"/>
    </source>
</evidence>
<dbReference type="PROSITE" id="PS51257">
    <property type="entry name" value="PROKAR_LIPOPROTEIN"/>
    <property type="match status" value="1"/>
</dbReference>
<organism evidence="10 11">
    <name type="scientific">Sutterella wadsworthensis 2_1_59BFAA</name>
    <dbReference type="NCBI Taxonomy" id="742823"/>
    <lineage>
        <taxon>Bacteria</taxon>
        <taxon>Pseudomonadati</taxon>
        <taxon>Pseudomonadota</taxon>
        <taxon>Betaproteobacteria</taxon>
        <taxon>Burkholderiales</taxon>
        <taxon>Sutterellaceae</taxon>
        <taxon>Sutterella</taxon>
    </lineage>
</organism>
<name>K1JK12_9BURK</name>
<proteinExistence type="predicted"/>
<evidence type="ECO:0000256" key="1">
    <source>
        <dbReference type="ARBA" id="ARBA00001926"/>
    </source>
</evidence>
<evidence type="ECO:0000256" key="2">
    <source>
        <dbReference type="ARBA" id="ARBA00004196"/>
    </source>
</evidence>
<feature type="domain" description="Tetrahaem cytochrome" evidence="9">
    <location>
        <begin position="29"/>
        <end position="101"/>
    </location>
</feature>
<dbReference type="OrthoDB" id="9155395at2"/>
<dbReference type="Proteomes" id="UP000005835">
    <property type="component" value="Unassembled WGS sequence"/>
</dbReference>
<dbReference type="GO" id="GO:0046872">
    <property type="term" value="F:metal ion binding"/>
    <property type="evidence" value="ECO:0007669"/>
    <property type="project" value="UniProtKB-KW"/>
</dbReference>
<keyword evidence="8" id="KW-0732">Signal</keyword>
<comment type="caution">
    <text evidence="10">The sequence shown here is derived from an EMBL/GenBank/DDBJ whole genome shotgun (WGS) entry which is preliminary data.</text>
</comment>
<evidence type="ECO:0000256" key="8">
    <source>
        <dbReference type="SAM" id="SignalP"/>
    </source>
</evidence>